<name>A4PU29_MEDTR</name>
<feature type="region of interest" description="Disordered" evidence="1">
    <location>
        <begin position="1"/>
        <end position="40"/>
    </location>
</feature>
<feature type="compositionally biased region" description="Basic and acidic residues" evidence="1">
    <location>
        <begin position="16"/>
        <end position="29"/>
    </location>
</feature>
<protein>
    <submittedName>
        <fullName evidence="2">Uncharacterized protein</fullName>
    </submittedName>
</protein>
<dbReference type="AlphaFoldDB" id="A4PU29"/>
<reference evidence="2" key="1">
    <citation type="submission" date="2006-10" db="EMBL/GenBank/DDBJ databases">
        <authorList>
            <person name="Shaull S."/>
            <person name="Lin S."/>
            <person name="Dixon R."/>
            <person name="May G."/>
            <person name="Sumner L."/>
            <person name="Gonzales B."/>
            <person name="Cook D."/>
            <person name="Kim D."/>
            <person name="Roe B.A."/>
        </authorList>
    </citation>
    <scope>NUCLEOTIDE SEQUENCE</scope>
</reference>
<accession>A4PU29</accession>
<sequence length="40" mass="4670">MSSLPWTGAPSPHPKIFREKSGLEIDKKNTRYKRKKKSLE</sequence>
<feature type="compositionally biased region" description="Basic residues" evidence="1">
    <location>
        <begin position="30"/>
        <end position="40"/>
    </location>
</feature>
<evidence type="ECO:0000313" key="2">
    <source>
        <dbReference type="EMBL" id="ABO80929.1"/>
    </source>
</evidence>
<dbReference type="EMBL" id="AC144563">
    <property type="protein sequence ID" value="ABO80929.1"/>
    <property type="molecule type" value="Genomic_DNA"/>
</dbReference>
<reference evidence="2" key="2">
    <citation type="submission" date="2007-04" db="EMBL/GenBank/DDBJ databases">
        <authorList>
            <consortium name="The International Medicago Genome Annotation Group"/>
        </authorList>
    </citation>
    <scope>NUCLEOTIDE SEQUENCE</scope>
</reference>
<proteinExistence type="predicted"/>
<evidence type="ECO:0000256" key="1">
    <source>
        <dbReference type="SAM" id="MobiDB-lite"/>
    </source>
</evidence>
<organism evidence="2">
    <name type="scientific">Medicago truncatula</name>
    <name type="common">Barrel medic</name>
    <name type="synonym">Medicago tribuloides</name>
    <dbReference type="NCBI Taxonomy" id="3880"/>
    <lineage>
        <taxon>Eukaryota</taxon>
        <taxon>Viridiplantae</taxon>
        <taxon>Streptophyta</taxon>
        <taxon>Embryophyta</taxon>
        <taxon>Tracheophyta</taxon>
        <taxon>Spermatophyta</taxon>
        <taxon>Magnoliopsida</taxon>
        <taxon>eudicotyledons</taxon>
        <taxon>Gunneridae</taxon>
        <taxon>Pentapetalae</taxon>
        <taxon>rosids</taxon>
        <taxon>fabids</taxon>
        <taxon>Fabales</taxon>
        <taxon>Fabaceae</taxon>
        <taxon>Papilionoideae</taxon>
        <taxon>50 kb inversion clade</taxon>
        <taxon>NPAAA clade</taxon>
        <taxon>Hologalegina</taxon>
        <taxon>IRL clade</taxon>
        <taxon>Trifolieae</taxon>
        <taxon>Medicago</taxon>
    </lineage>
</organism>
<gene>
    <name evidence="2" type="ORF">MtrDRAFT_AC144563g40v2</name>
</gene>